<dbReference type="PANTHER" id="PTHR13024:SF0">
    <property type="entry name" value="MICROSOMAL TRIACYLGLYCEROL TRANSFER PROTEIN"/>
    <property type="match status" value="1"/>
</dbReference>
<dbReference type="GeneID" id="100377842"/>
<sequence length="267" mass="29227">MADTGDVLSTYALDMLMSKSGILRQSYMDVLMDTDNDTATIVSVGIFATGLDSFLGEAEEADDNDAASGLGLNIMDVMVRPFHFFNGYSEMMGMMWSMTADNIITALAGTILLHDHSQRIALQSGINVDNQLRSSLSLDLSGSVEVSLWDKNSLSLVSNGGAMVIKGSTSVDAGFGQASLNYVADAEAIMHFTTSVDFSDQPVMVCLQMSQPAFEFRHKIKKEEKTPSSEKPFVRESSKDVYIPEKTYLLHPENSIMCDMMFGEDED</sequence>
<evidence type="ECO:0000313" key="7">
    <source>
        <dbReference type="RefSeq" id="XP_006822054.1"/>
    </source>
</evidence>
<evidence type="ECO:0000256" key="4">
    <source>
        <dbReference type="ARBA" id="ARBA00022824"/>
    </source>
</evidence>
<dbReference type="InterPro" id="IPR039988">
    <property type="entry name" value="MTTP"/>
</dbReference>
<accession>A0ABM0MPW3</accession>
<dbReference type="RefSeq" id="XP_006822054.1">
    <property type="nucleotide sequence ID" value="XM_006821991.1"/>
</dbReference>
<evidence type="ECO:0000313" key="6">
    <source>
        <dbReference type="Proteomes" id="UP000694865"/>
    </source>
</evidence>
<dbReference type="InterPro" id="IPR045811">
    <property type="entry name" value="MTP_lip-bd"/>
</dbReference>
<proteinExistence type="predicted"/>
<evidence type="ECO:0000256" key="2">
    <source>
        <dbReference type="ARBA" id="ARBA00022448"/>
    </source>
</evidence>
<dbReference type="Pfam" id="PF19444">
    <property type="entry name" value="MTP_lip_bd"/>
    <property type="match status" value="1"/>
</dbReference>
<evidence type="ECO:0000256" key="1">
    <source>
        <dbReference type="ARBA" id="ARBA00004240"/>
    </source>
</evidence>
<gene>
    <name evidence="7" type="primary">LOC100377842</name>
</gene>
<feature type="domain" description="MTP large subunit lipid-binding" evidence="5">
    <location>
        <begin position="1"/>
        <end position="263"/>
    </location>
</feature>
<name>A0ABM0MPW3_SACKO</name>
<protein>
    <submittedName>
        <fullName evidence="7">Microsomal triglyceride transfer protein large subunit-like</fullName>
    </submittedName>
</protein>
<organism evidence="6 7">
    <name type="scientific">Saccoglossus kowalevskii</name>
    <name type="common">Acorn worm</name>
    <dbReference type="NCBI Taxonomy" id="10224"/>
    <lineage>
        <taxon>Eukaryota</taxon>
        <taxon>Metazoa</taxon>
        <taxon>Hemichordata</taxon>
        <taxon>Enteropneusta</taxon>
        <taxon>Harrimaniidae</taxon>
        <taxon>Saccoglossus</taxon>
    </lineage>
</organism>
<dbReference type="PANTHER" id="PTHR13024">
    <property type="entry name" value="MICROSOMAL TRIGLYCERIDE TRANSFER PROTEIN, LARGE SUBUNIT"/>
    <property type="match status" value="1"/>
</dbReference>
<keyword evidence="3" id="KW-0732">Signal</keyword>
<keyword evidence="2" id="KW-0813">Transport</keyword>
<comment type="subcellular location">
    <subcellularLocation>
        <location evidence="1">Endoplasmic reticulum</location>
    </subcellularLocation>
</comment>
<keyword evidence="6" id="KW-1185">Reference proteome</keyword>
<keyword evidence="4" id="KW-0256">Endoplasmic reticulum</keyword>
<dbReference type="Proteomes" id="UP000694865">
    <property type="component" value="Unplaced"/>
</dbReference>
<evidence type="ECO:0000256" key="3">
    <source>
        <dbReference type="ARBA" id="ARBA00022729"/>
    </source>
</evidence>
<evidence type="ECO:0000259" key="5">
    <source>
        <dbReference type="Pfam" id="PF19444"/>
    </source>
</evidence>
<reference evidence="7" key="1">
    <citation type="submission" date="2025-08" db="UniProtKB">
        <authorList>
            <consortium name="RefSeq"/>
        </authorList>
    </citation>
    <scope>IDENTIFICATION</scope>
    <source>
        <tissue evidence="7">Testes</tissue>
    </source>
</reference>